<proteinExistence type="predicted"/>
<organism evidence="1 2">
    <name type="scientific">Cryptococcus neoformans Tu259-1</name>
    <dbReference type="NCBI Taxonomy" id="1230072"/>
    <lineage>
        <taxon>Eukaryota</taxon>
        <taxon>Fungi</taxon>
        <taxon>Dikarya</taxon>
        <taxon>Basidiomycota</taxon>
        <taxon>Agaricomycotina</taxon>
        <taxon>Tremellomycetes</taxon>
        <taxon>Tremellales</taxon>
        <taxon>Cryptococcaceae</taxon>
        <taxon>Cryptococcus</taxon>
        <taxon>Cryptococcus neoformans species complex</taxon>
    </lineage>
</organism>
<comment type="caution">
    <text evidence="1">The sequence shown here is derived from an EMBL/GenBank/DDBJ whole genome shotgun (WGS) entry which is preliminary data.</text>
</comment>
<gene>
    <name evidence="1" type="ORF">C361_06064</name>
</gene>
<reference evidence="1 2" key="1">
    <citation type="submission" date="2017-06" db="EMBL/GenBank/DDBJ databases">
        <title>Global population genomics of the pathogenic fungus Cryptococcus neoformans var. grubii.</title>
        <authorList>
            <person name="Cuomo C."/>
            <person name="Litvintseva A."/>
            <person name="Chen Y."/>
            <person name="Young S."/>
            <person name="Zeng Q."/>
            <person name="Chapman S."/>
            <person name="Gujja S."/>
            <person name="Saif S."/>
            <person name="Birren B."/>
        </authorList>
    </citation>
    <scope>NUCLEOTIDE SEQUENCE [LARGE SCALE GENOMIC DNA]</scope>
    <source>
        <strain evidence="1 2">Tu259-1</strain>
    </source>
</reference>
<evidence type="ECO:0000313" key="2">
    <source>
        <dbReference type="Proteomes" id="UP000199727"/>
    </source>
</evidence>
<evidence type="ECO:0000313" key="1">
    <source>
        <dbReference type="EMBL" id="OXG13287.1"/>
    </source>
</evidence>
<sequence>MSVSGFWWNGVLRSLFLPHSRNTAQFKRRGKNIVQHMALPLSQYPSSYTA</sequence>
<dbReference type="AlphaFoldDB" id="A0A854QC76"/>
<name>A0A854QC76_CRYNE</name>
<accession>A0A854QC76</accession>
<protein>
    <submittedName>
        <fullName evidence="1">Uncharacterized protein</fullName>
    </submittedName>
</protein>
<dbReference type="Proteomes" id="UP000199727">
    <property type="component" value="Unassembled WGS sequence"/>
</dbReference>
<dbReference type="EMBL" id="AMKT01000080">
    <property type="protein sequence ID" value="OXG13287.1"/>
    <property type="molecule type" value="Genomic_DNA"/>
</dbReference>